<reference evidence="1" key="1">
    <citation type="submission" date="2022-07" db="EMBL/GenBank/DDBJ databases">
        <title>Phylogenomic reconstructions and comparative analyses of Kickxellomycotina fungi.</title>
        <authorList>
            <person name="Reynolds N.K."/>
            <person name="Stajich J.E."/>
            <person name="Barry K."/>
            <person name="Grigoriev I.V."/>
            <person name="Crous P."/>
            <person name="Smith M.E."/>
        </authorList>
    </citation>
    <scope>NUCLEOTIDE SEQUENCE</scope>
    <source>
        <strain evidence="1">CBS 109366</strain>
    </source>
</reference>
<sequence>MGLSLGMDVGMAGIAATASAALLGAGSDGPPPTARGSWTMDSRDASPALQPAQGARWGDSAPPTPGLSIPGSQGGLRPSRLMDIAGNYSLASSTGNSMGSAPFSVATVAASAAGSLLTRQRCADPQPSSLGAFNAQAGRHSDAGEYKGQLARSPQAKSPRMKSPGRVSGLSYISAADMAMRLSEAAAVGRQGVIIDTRRSADYVRAHITDAANMCVSSTLAKRKTFTIDRLLEMQRVADEQRRLVTGWKSAPWVVLYSDGLPEQTAYEDTQLVLLARKFTAEAPDGCEVHVLQCGFDEFARSHGSLCTSGGAPAADAPTIRPLSLAATMPASTASAHRVAMGRQSMACPPPPPTLMIDHPMLRTMRQTPGGGGFDPNETVAMRLPHDFSSLPHVGAGGEQAPQRAQALPAYLCRAADPATGPALLTRLFGRIDASETRRMSSMIENNGMVTEKNSYTISVGLELGSKNRYTNIYPFDSNRVRLRSTRRPHEDATAAAAAMVAVSPPMSSMSVANDMGSPGCSLSTAARPISFGVAQGTKPCRADSARRSSHRVESKSKGQLLMGEAGSISSDTELFGHEAEPGSDRSDYVNASYISYFDGPLYIATQGPLPETVGDFWRMVWEERAQVVVMLTKEYENGRPKCHRYWPSQIGHTAMYGELCVEWQVEAHHPDDASIIARRFRL</sequence>
<protein>
    <submittedName>
        <fullName evidence="1">Phosphotyrosine-specific ptp2-like protein</fullName>
        <ecNumber evidence="1">3.1.3.48</ecNumber>
    </submittedName>
</protein>
<keyword evidence="2" id="KW-1185">Reference proteome</keyword>
<organism evidence="1 2">
    <name type="scientific">Coemansia nantahalensis</name>
    <dbReference type="NCBI Taxonomy" id="2789366"/>
    <lineage>
        <taxon>Eukaryota</taxon>
        <taxon>Fungi</taxon>
        <taxon>Fungi incertae sedis</taxon>
        <taxon>Zoopagomycota</taxon>
        <taxon>Kickxellomycotina</taxon>
        <taxon>Kickxellomycetes</taxon>
        <taxon>Kickxellales</taxon>
        <taxon>Kickxellaceae</taxon>
        <taxon>Coemansia</taxon>
    </lineage>
</organism>
<feature type="non-terminal residue" evidence="1">
    <location>
        <position position="683"/>
    </location>
</feature>
<dbReference type="Proteomes" id="UP001140234">
    <property type="component" value="Unassembled WGS sequence"/>
</dbReference>
<keyword evidence="1" id="KW-0378">Hydrolase</keyword>
<evidence type="ECO:0000313" key="1">
    <source>
        <dbReference type="EMBL" id="KAJ2771552.1"/>
    </source>
</evidence>
<accession>A0ACC1K1V5</accession>
<gene>
    <name evidence="1" type="primary">Ptp2</name>
    <name evidence="1" type="ORF">IWQ57_002160</name>
</gene>
<proteinExistence type="predicted"/>
<dbReference type="EC" id="3.1.3.48" evidence="1"/>
<evidence type="ECO:0000313" key="2">
    <source>
        <dbReference type="Proteomes" id="UP001140234"/>
    </source>
</evidence>
<name>A0ACC1K1V5_9FUNG</name>
<dbReference type="EMBL" id="JANBUJ010000519">
    <property type="protein sequence ID" value="KAJ2771552.1"/>
    <property type="molecule type" value="Genomic_DNA"/>
</dbReference>
<comment type="caution">
    <text evidence="1">The sequence shown here is derived from an EMBL/GenBank/DDBJ whole genome shotgun (WGS) entry which is preliminary data.</text>
</comment>